<reference evidence="3" key="1">
    <citation type="submission" date="2016-12" db="EMBL/GenBank/DDBJ databases">
        <title>Comparative genomics of four Isosphaeraceae planctomycetes: a common pool of plasmids and glycoside hydrolase genes.</title>
        <authorList>
            <person name="Ivanova A."/>
        </authorList>
    </citation>
    <scope>NUCLEOTIDE SEQUENCE [LARGE SCALE GENOMIC DNA]</scope>
    <source>
        <strain evidence="3">PX4</strain>
    </source>
</reference>
<dbReference type="Gene3D" id="3.40.50.300">
    <property type="entry name" value="P-loop containing nucleotide triphosphate hydrolases"/>
    <property type="match status" value="1"/>
</dbReference>
<dbReference type="KEGG" id="pbor:BSF38_00606"/>
<dbReference type="EMBL" id="CP019082">
    <property type="protein sequence ID" value="APW59191.1"/>
    <property type="molecule type" value="Genomic_DNA"/>
</dbReference>
<gene>
    <name evidence="2" type="ORF">BSF38_00606</name>
</gene>
<dbReference type="SUPFAM" id="SSF52540">
    <property type="entry name" value="P-loop containing nucleoside triphosphate hydrolases"/>
    <property type="match status" value="1"/>
</dbReference>
<name>A0A1U7CJS9_9BACT</name>
<accession>A0A1U7CJS9</accession>
<feature type="domain" description="Sulfotransferase" evidence="1">
    <location>
        <begin position="6"/>
        <end position="190"/>
    </location>
</feature>
<evidence type="ECO:0000313" key="2">
    <source>
        <dbReference type="EMBL" id="APW59191.1"/>
    </source>
</evidence>
<dbReference type="InterPro" id="IPR000863">
    <property type="entry name" value="Sulfotransferase_dom"/>
</dbReference>
<dbReference type="InterPro" id="IPR027417">
    <property type="entry name" value="P-loop_NTPase"/>
</dbReference>
<dbReference type="AlphaFoldDB" id="A0A1U7CJS9"/>
<dbReference type="Pfam" id="PF00685">
    <property type="entry name" value="Sulfotransfer_1"/>
    <property type="match status" value="1"/>
</dbReference>
<dbReference type="GO" id="GO:0008146">
    <property type="term" value="F:sulfotransferase activity"/>
    <property type="evidence" value="ECO:0007669"/>
    <property type="project" value="InterPro"/>
</dbReference>
<dbReference type="STRING" id="1387353.BSF38_00606"/>
<protein>
    <recommendedName>
        <fullName evidence="1">Sulfotransferase domain-containing protein</fullName>
    </recommendedName>
</protein>
<keyword evidence="3" id="KW-1185">Reference proteome</keyword>
<proteinExistence type="predicted"/>
<evidence type="ECO:0000313" key="3">
    <source>
        <dbReference type="Proteomes" id="UP000186309"/>
    </source>
</evidence>
<evidence type="ECO:0000259" key="1">
    <source>
        <dbReference type="Pfam" id="PF00685"/>
    </source>
</evidence>
<dbReference type="Proteomes" id="UP000186309">
    <property type="component" value="Chromosome"/>
</dbReference>
<sequence length="194" mass="22255">MNSEITIVSGLPRSGTSLMMQMLAQGGVEVVTDNLRTSDIDNPRGYYEFEQVKKIKEDASWLPDTRGKGFKMVSQLLYELPPSETYRIVFMRREFEEMLASQEKMLERLGRPAAPRDEIQRAFTAHLDRLFAWLKEQPNMNVLFVRYQDLVANPREQAEQVNAFFGGRLDVDKMAAAVDPSLYRNRKADDATSP</sequence>
<dbReference type="RefSeq" id="WP_076343402.1">
    <property type="nucleotide sequence ID" value="NZ_CP019082.1"/>
</dbReference>
<dbReference type="OrthoDB" id="9779418at2"/>
<organism evidence="2 3">
    <name type="scientific">Paludisphaera borealis</name>
    <dbReference type="NCBI Taxonomy" id="1387353"/>
    <lineage>
        <taxon>Bacteria</taxon>
        <taxon>Pseudomonadati</taxon>
        <taxon>Planctomycetota</taxon>
        <taxon>Planctomycetia</taxon>
        <taxon>Isosphaerales</taxon>
        <taxon>Isosphaeraceae</taxon>
        <taxon>Paludisphaera</taxon>
    </lineage>
</organism>